<evidence type="ECO:0000256" key="7">
    <source>
        <dbReference type="ARBA" id="ARBA00023180"/>
    </source>
</evidence>
<dbReference type="InterPro" id="IPR008154">
    <property type="entry name" value="Amyloid_glyco_extra"/>
</dbReference>
<dbReference type="GO" id="GO:0016020">
    <property type="term" value="C:membrane"/>
    <property type="evidence" value="ECO:0007669"/>
    <property type="project" value="UniProtKB-SubCell"/>
</dbReference>
<sequence>MKATLVCVALLVQLVAGYIESVAANVDTAVTRKQAAFVPLVAFQCGYRNKYLNEDGRWVDDKSRYATCMTGKLDILKYCRKVYPTMDVTNIVEYSHQTKIDDWCKEEGTPCKWTHTVRPYQCIVGEFRSEALQVPRGCRFGHVDDRKVCDDFTHWETTAHQQCEKKTVDSKAMVVRSFAVLEPCGLDLFSGVEFVCCPGDAAEQKAHSDEKVVDIDGTDDDEDDDDDDEDDYYDDDDDDDEKAKDEKKDPDEKMEQDPYFRQVDPDNEHQMYKDALHRLERKHREKVAKVMREWSELDNRYKTMKEKDPKHADEFKQDMTARFQKTVAALEEEQKEQKQQINEVHQERVQSALNEHKRVATREFRQALANQVGTPNKHNVLKTLKSYIRAEEKDRTHMLNRYRHLLRTDAKEAEATKDILLRSLRDIDLRINGTFAMLRDFPDLDSQVRPIAMEFWEAYRKENTPEVDDEELMKVGSHDKNVKLIELYKQEFDKLHAAEAKSKEEDESNEEGEERELHVEIEPIINDPKEPMVAHELPRHGDAPSFVRKEALTHDTAEFTEVKV</sequence>
<protein>
    <submittedName>
        <fullName evidence="15">Uncharacterized protein</fullName>
    </submittedName>
</protein>
<evidence type="ECO:0000256" key="10">
    <source>
        <dbReference type="SAM" id="MobiDB-lite"/>
    </source>
</evidence>
<comment type="caution">
    <text evidence="8">Lacks conserved residue(s) required for the propagation of feature annotation.</text>
</comment>
<dbReference type="Gene3D" id="3.30.1490.140">
    <property type="entry name" value="Amyloidogenic glycoprotein, copper-binding domain"/>
    <property type="match status" value="1"/>
</dbReference>
<evidence type="ECO:0000256" key="9">
    <source>
        <dbReference type="SAM" id="Coils"/>
    </source>
</evidence>
<dbReference type="PROSITE" id="PS00319">
    <property type="entry name" value="APP_CUBD"/>
    <property type="match status" value="1"/>
</dbReference>
<dbReference type="InterPro" id="IPR036669">
    <property type="entry name" value="Amyloid_Cu-bd_sf"/>
</dbReference>
<dbReference type="GO" id="GO:0008201">
    <property type="term" value="F:heparin binding"/>
    <property type="evidence" value="ECO:0007669"/>
    <property type="project" value="UniProtKB-UniRule"/>
</dbReference>
<dbReference type="Proteomes" id="UP000887566">
    <property type="component" value="Unplaced"/>
</dbReference>
<keyword evidence="14" id="KW-1185">Reference proteome</keyword>
<keyword evidence="3 11" id="KW-0732">Signal</keyword>
<evidence type="ECO:0000256" key="1">
    <source>
        <dbReference type="ARBA" id="ARBA00004479"/>
    </source>
</evidence>
<name>A0A914WXK7_9BILA</name>
<evidence type="ECO:0000256" key="3">
    <source>
        <dbReference type="ARBA" id="ARBA00022729"/>
    </source>
</evidence>
<dbReference type="Gene3D" id="3.90.570.10">
    <property type="entry name" value="Amyloidogenic glycoprotein, heparin-binding domain"/>
    <property type="match status" value="1"/>
</dbReference>
<evidence type="ECO:0000313" key="14">
    <source>
        <dbReference type="Proteomes" id="UP000887566"/>
    </source>
</evidence>
<keyword evidence="6 8" id="KW-1015">Disulfide bond</keyword>
<dbReference type="GO" id="GO:0043025">
    <property type="term" value="C:neuronal cell body"/>
    <property type="evidence" value="ECO:0007669"/>
    <property type="project" value="TreeGrafter"/>
</dbReference>
<dbReference type="InterPro" id="IPR036176">
    <property type="entry name" value="E2_sf"/>
</dbReference>
<dbReference type="WBParaSite" id="PSAMB.scaffold5495size11572.g26761.t1">
    <property type="protein sequence ID" value="PSAMB.scaffold5495size11572.g26761.t1"/>
    <property type="gene ID" value="PSAMB.scaffold5495size11572.g26761"/>
</dbReference>
<comment type="similarity">
    <text evidence="8">Belongs to the APP family.</text>
</comment>
<dbReference type="InterPro" id="IPR011178">
    <property type="entry name" value="Amyloid_glyco_Cu-bd"/>
</dbReference>
<dbReference type="InterPro" id="IPR024329">
    <property type="entry name" value="Amyloid_glyco_E2_domain"/>
</dbReference>
<dbReference type="PANTHER" id="PTHR23103:SF15">
    <property type="entry name" value="AMYLOID-BETA-LIKE PROTEIN"/>
    <property type="match status" value="1"/>
</dbReference>
<dbReference type="InterPro" id="IPR015849">
    <property type="entry name" value="Amyloid_glyco_heparin-bd"/>
</dbReference>
<feature type="compositionally biased region" description="Acidic residues" evidence="10">
    <location>
        <begin position="505"/>
        <end position="514"/>
    </location>
</feature>
<reference evidence="15" key="1">
    <citation type="submission" date="2022-11" db="UniProtKB">
        <authorList>
            <consortium name="WormBaseParasite"/>
        </authorList>
    </citation>
    <scope>IDENTIFICATION</scope>
</reference>
<evidence type="ECO:0000256" key="4">
    <source>
        <dbReference type="ARBA" id="ARBA00022989"/>
    </source>
</evidence>
<keyword evidence="5" id="KW-0472">Membrane</keyword>
<feature type="region of interest" description="GFLD subdomain" evidence="8">
    <location>
        <begin position="35"/>
        <end position="128"/>
    </location>
</feature>
<feature type="compositionally biased region" description="Acidic residues" evidence="10">
    <location>
        <begin position="216"/>
        <end position="240"/>
    </location>
</feature>
<evidence type="ECO:0000256" key="8">
    <source>
        <dbReference type="PROSITE-ProRule" id="PRU01217"/>
    </source>
</evidence>
<feature type="compositionally biased region" description="Basic and acidic residues" evidence="10">
    <location>
        <begin position="241"/>
        <end position="268"/>
    </location>
</feature>
<dbReference type="GO" id="GO:0007417">
    <property type="term" value="P:central nervous system development"/>
    <property type="evidence" value="ECO:0007669"/>
    <property type="project" value="TreeGrafter"/>
</dbReference>
<feature type="chain" id="PRO_5037274628" evidence="11">
    <location>
        <begin position="18"/>
        <end position="564"/>
    </location>
</feature>
<dbReference type="InterPro" id="IPR008155">
    <property type="entry name" value="Amyloid_glyco"/>
</dbReference>
<feature type="compositionally biased region" description="Basic and acidic residues" evidence="10">
    <location>
        <begin position="515"/>
        <end position="528"/>
    </location>
</feature>
<feature type="domain" description="E2" evidence="13">
    <location>
        <begin position="255"/>
        <end position="455"/>
    </location>
</feature>
<evidence type="ECO:0000256" key="5">
    <source>
        <dbReference type="ARBA" id="ARBA00023136"/>
    </source>
</evidence>
<dbReference type="SUPFAM" id="SSF56491">
    <property type="entry name" value="A heparin-binding domain"/>
    <property type="match status" value="1"/>
</dbReference>
<dbReference type="SMART" id="SM00006">
    <property type="entry name" value="A4_EXTRA"/>
    <property type="match status" value="1"/>
</dbReference>
<feature type="region of interest" description="Disordered" evidence="10">
    <location>
        <begin position="498"/>
        <end position="528"/>
    </location>
</feature>
<dbReference type="PROSITE" id="PS51870">
    <property type="entry name" value="APP_E2"/>
    <property type="match status" value="1"/>
</dbReference>
<feature type="region of interest" description="Disordered" evidence="10">
    <location>
        <begin position="206"/>
        <end position="268"/>
    </location>
</feature>
<keyword evidence="9" id="KW-0175">Coiled coil</keyword>
<evidence type="ECO:0000313" key="15">
    <source>
        <dbReference type="WBParaSite" id="PSAMB.scaffold5495size11572.g26761.t1"/>
    </source>
</evidence>
<evidence type="ECO:0000259" key="12">
    <source>
        <dbReference type="PROSITE" id="PS51869"/>
    </source>
</evidence>
<feature type="signal peptide" evidence="11">
    <location>
        <begin position="1"/>
        <end position="17"/>
    </location>
</feature>
<dbReference type="AlphaFoldDB" id="A0A914WXK7"/>
<keyword evidence="4" id="KW-1133">Transmembrane helix</keyword>
<dbReference type="GO" id="GO:0043005">
    <property type="term" value="C:neuron projection"/>
    <property type="evidence" value="ECO:0007669"/>
    <property type="project" value="TreeGrafter"/>
</dbReference>
<comment type="subcellular location">
    <subcellularLocation>
        <location evidence="1">Membrane</location>
        <topology evidence="1">Single-pass type I membrane protein</topology>
    </subcellularLocation>
</comment>
<feature type="region of interest" description="CuBD subdomain" evidence="8">
    <location>
        <begin position="136"/>
        <end position="199"/>
    </location>
</feature>
<evidence type="ECO:0000256" key="2">
    <source>
        <dbReference type="ARBA" id="ARBA00022692"/>
    </source>
</evidence>
<keyword evidence="7" id="KW-0325">Glycoprotein</keyword>
<dbReference type="Pfam" id="PF02177">
    <property type="entry name" value="APP_N"/>
    <property type="match status" value="1"/>
</dbReference>
<dbReference type="InterPro" id="IPR019744">
    <property type="entry name" value="APP_CUBD_CS"/>
</dbReference>
<dbReference type="Pfam" id="PF12924">
    <property type="entry name" value="APP_Cu_bd"/>
    <property type="match status" value="1"/>
</dbReference>
<evidence type="ECO:0000256" key="11">
    <source>
        <dbReference type="SAM" id="SignalP"/>
    </source>
</evidence>
<dbReference type="PROSITE" id="PS51869">
    <property type="entry name" value="APP_E1"/>
    <property type="match status" value="1"/>
</dbReference>
<evidence type="ECO:0000259" key="13">
    <source>
        <dbReference type="PROSITE" id="PS51870"/>
    </source>
</evidence>
<feature type="coiled-coil region" evidence="9">
    <location>
        <begin position="320"/>
        <end position="355"/>
    </location>
</feature>
<organism evidence="14 15">
    <name type="scientific">Plectus sambesii</name>
    <dbReference type="NCBI Taxonomy" id="2011161"/>
    <lineage>
        <taxon>Eukaryota</taxon>
        <taxon>Metazoa</taxon>
        <taxon>Ecdysozoa</taxon>
        <taxon>Nematoda</taxon>
        <taxon>Chromadorea</taxon>
        <taxon>Plectida</taxon>
        <taxon>Plectina</taxon>
        <taxon>Plectoidea</taxon>
        <taxon>Plectidae</taxon>
        <taxon>Plectus</taxon>
    </lineage>
</organism>
<dbReference type="GO" id="GO:0046914">
    <property type="term" value="F:transition metal ion binding"/>
    <property type="evidence" value="ECO:0007669"/>
    <property type="project" value="InterPro"/>
</dbReference>
<dbReference type="SUPFAM" id="SSF89811">
    <property type="entry name" value="Amyloid beta a4 protein copper binding domain (domain 2)"/>
    <property type="match status" value="1"/>
</dbReference>
<feature type="disulfide bond" evidence="8">
    <location>
        <begin position="104"/>
        <end position="111"/>
    </location>
</feature>
<dbReference type="Gene3D" id="1.20.120.770">
    <property type="entry name" value="Amyloid precursor protein, E2 domain"/>
    <property type="match status" value="1"/>
</dbReference>
<feature type="disulfide bond" evidence="8">
    <location>
        <begin position="45"/>
        <end position="68"/>
    </location>
</feature>
<evidence type="ECO:0000256" key="6">
    <source>
        <dbReference type="ARBA" id="ARBA00023157"/>
    </source>
</evidence>
<keyword evidence="2" id="KW-0812">Transmembrane</keyword>
<dbReference type="GO" id="GO:0007409">
    <property type="term" value="P:axonogenesis"/>
    <property type="evidence" value="ECO:0007669"/>
    <property type="project" value="TreeGrafter"/>
</dbReference>
<dbReference type="SUPFAM" id="SSF109843">
    <property type="entry name" value="CAPPD, an extracellular domain of amyloid beta A4 protein"/>
    <property type="match status" value="1"/>
</dbReference>
<feature type="domain" description="E1" evidence="12">
    <location>
        <begin position="35"/>
        <end position="199"/>
    </location>
</feature>
<proteinExistence type="inferred from homology"/>
<accession>A0A914WXK7</accession>
<dbReference type="InterPro" id="IPR036454">
    <property type="entry name" value="Amyloid_glyco_heparin-bd_sf"/>
</dbReference>
<dbReference type="PANTHER" id="PTHR23103">
    <property type="entry name" value="ALZHEIMER'S DISEASE BETA-AMYLOID RELATED"/>
    <property type="match status" value="1"/>
</dbReference>
<dbReference type="Pfam" id="PF12925">
    <property type="entry name" value="APP_E2"/>
    <property type="match status" value="1"/>
</dbReference>